<organism evidence="2 3">
    <name type="scientific">Candidatus Jidaibacter acanthamoebae</name>
    <dbReference type="NCBI Taxonomy" id="86105"/>
    <lineage>
        <taxon>Bacteria</taxon>
        <taxon>Pseudomonadati</taxon>
        <taxon>Pseudomonadota</taxon>
        <taxon>Alphaproteobacteria</taxon>
        <taxon>Rickettsiales</taxon>
        <taxon>Candidatus Midichloriaceae</taxon>
        <taxon>Candidatus Jidaibacter</taxon>
    </lineage>
</organism>
<keyword evidence="1" id="KW-0472">Membrane</keyword>
<feature type="transmembrane region" description="Helical" evidence="1">
    <location>
        <begin position="130"/>
        <end position="150"/>
    </location>
</feature>
<dbReference type="STRING" id="86105.NF27_DP00640"/>
<feature type="transmembrane region" description="Helical" evidence="1">
    <location>
        <begin position="21"/>
        <end position="44"/>
    </location>
</feature>
<keyword evidence="3" id="KW-1185">Reference proteome</keyword>
<keyword evidence="1" id="KW-1133">Transmembrane helix</keyword>
<name>A0A0C1QZS6_9RICK</name>
<proteinExistence type="predicted"/>
<dbReference type="GO" id="GO:0005886">
    <property type="term" value="C:plasma membrane"/>
    <property type="evidence" value="ECO:0007669"/>
    <property type="project" value="TreeGrafter"/>
</dbReference>
<dbReference type="AlphaFoldDB" id="A0A0C1QZS6"/>
<sequence length="160" mass="18149">MIFFNIPSRINRIRYFARTGLNLLIVIAVFFSLIAIMYGLSIIFPGVIKKFKDANSYVALAAFGIPCCIGFINMIILRIKRLHDLNSKGGWVLLSFIPGVQAFFELALFLTDGTKGDNKFGARPDKATKTEYIIAVIPLFIILLFILYVIGKYTYYRYIA</sequence>
<feature type="transmembrane region" description="Helical" evidence="1">
    <location>
        <begin position="56"/>
        <end position="77"/>
    </location>
</feature>
<evidence type="ECO:0000256" key="1">
    <source>
        <dbReference type="SAM" id="Phobius"/>
    </source>
</evidence>
<dbReference type="InterPro" id="IPR008523">
    <property type="entry name" value="DUF805"/>
</dbReference>
<dbReference type="EMBL" id="JSWE01000092">
    <property type="protein sequence ID" value="KIE05520.1"/>
    <property type="molecule type" value="Genomic_DNA"/>
</dbReference>
<evidence type="ECO:0008006" key="4">
    <source>
        <dbReference type="Google" id="ProtNLM"/>
    </source>
</evidence>
<protein>
    <recommendedName>
        <fullName evidence="4">DUF805 domain-containing protein</fullName>
    </recommendedName>
</protein>
<dbReference type="Pfam" id="PF05656">
    <property type="entry name" value="DUF805"/>
    <property type="match status" value="1"/>
</dbReference>
<dbReference type="PANTHER" id="PTHR34980:SF3">
    <property type="entry name" value="BLR8105 PROTEIN"/>
    <property type="match status" value="1"/>
</dbReference>
<keyword evidence="1" id="KW-0812">Transmembrane</keyword>
<evidence type="ECO:0000313" key="2">
    <source>
        <dbReference type="EMBL" id="KIE05520.1"/>
    </source>
</evidence>
<feature type="transmembrane region" description="Helical" evidence="1">
    <location>
        <begin position="89"/>
        <end position="110"/>
    </location>
</feature>
<evidence type="ECO:0000313" key="3">
    <source>
        <dbReference type="Proteomes" id="UP000031258"/>
    </source>
</evidence>
<gene>
    <name evidence="2" type="ORF">NF27_DP00640</name>
</gene>
<dbReference type="OrthoDB" id="9812349at2"/>
<comment type="caution">
    <text evidence="2">The sequence shown here is derived from an EMBL/GenBank/DDBJ whole genome shotgun (WGS) entry which is preliminary data.</text>
</comment>
<dbReference type="PANTHER" id="PTHR34980">
    <property type="entry name" value="INNER MEMBRANE PROTEIN-RELATED-RELATED"/>
    <property type="match status" value="1"/>
</dbReference>
<dbReference type="Proteomes" id="UP000031258">
    <property type="component" value="Unassembled WGS sequence"/>
</dbReference>
<accession>A0A0C1QZS6</accession>
<dbReference type="RefSeq" id="WP_084212773.1">
    <property type="nucleotide sequence ID" value="NZ_JSWE01000092.1"/>
</dbReference>
<reference evidence="2 3" key="1">
    <citation type="submission" date="2014-11" db="EMBL/GenBank/DDBJ databases">
        <title>A Rickettsiales Symbiont of Amoebae With Ancient Features.</title>
        <authorList>
            <person name="Schulz F."/>
            <person name="Martijn J."/>
            <person name="Wascher F."/>
            <person name="Kostanjsek R."/>
            <person name="Ettema T.J."/>
            <person name="Horn M."/>
        </authorList>
    </citation>
    <scope>NUCLEOTIDE SEQUENCE [LARGE SCALE GENOMIC DNA]</scope>
    <source>
        <strain evidence="2 3">UWC36</strain>
    </source>
</reference>